<dbReference type="AlphaFoldDB" id="A0A133P307"/>
<sequence length="201" mass="23163">MAQQRRHTLQQTNEIPQEEFPPLLDNNHLPGPMCMKKLSKIGVLNQLTLNTGYSHKTATSTQGRSSIVSNFITTESIACLFTAAWVWVGGNFPENIDVIDYGHLRRKPHGRTIRSFRRHLSNEEFVVLGKIRITTPERTICDLAYTPSNSEKYELYRKDIAQLLISRYCIDLHKCKQIIDNNPYFPGSIHARNWLHDITTK</sequence>
<dbReference type="EMBL" id="LRQB01000004">
    <property type="protein sequence ID" value="KXA22959.1"/>
    <property type="molecule type" value="Genomic_DNA"/>
</dbReference>
<reference evidence="1 2" key="1">
    <citation type="submission" date="2016-01" db="EMBL/GenBank/DDBJ databases">
        <authorList>
            <person name="Oliw E.H."/>
        </authorList>
    </citation>
    <scope>NUCLEOTIDE SEQUENCE [LARGE SCALE GENOMIC DNA]</scope>
    <source>
        <strain evidence="1 2">PSS_7772B</strain>
    </source>
</reference>
<comment type="caution">
    <text evidence="1">The sequence shown here is derived from an EMBL/GenBank/DDBJ whole genome shotgun (WGS) entry which is preliminary data.</text>
</comment>
<name>A0A133P307_GARVA</name>
<proteinExistence type="predicted"/>
<dbReference type="Proteomes" id="UP000070687">
    <property type="component" value="Unassembled WGS sequence"/>
</dbReference>
<evidence type="ECO:0000313" key="2">
    <source>
        <dbReference type="Proteomes" id="UP000070687"/>
    </source>
</evidence>
<dbReference type="RefSeq" id="WP_016637039.1">
    <property type="nucleotide sequence ID" value="NZ_KQ956829.1"/>
</dbReference>
<evidence type="ECO:0000313" key="1">
    <source>
        <dbReference type="EMBL" id="KXA22959.1"/>
    </source>
</evidence>
<gene>
    <name evidence="1" type="ORF">HMPREF3208_00046</name>
</gene>
<dbReference type="OrthoDB" id="3239634at2"/>
<protein>
    <submittedName>
        <fullName evidence="1">Uncharacterized protein</fullName>
    </submittedName>
</protein>
<dbReference type="PATRIC" id="fig|2702.100.peg.42"/>
<accession>A0A133P307</accession>
<organism evidence="1 2">
    <name type="scientific">Gardnerella vaginalis</name>
    <dbReference type="NCBI Taxonomy" id="2702"/>
    <lineage>
        <taxon>Bacteria</taxon>
        <taxon>Bacillati</taxon>
        <taxon>Actinomycetota</taxon>
        <taxon>Actinomycetes</taxon>
        <taxon>Bifidobacteriales</taxon>
        <taxon>Bifidobacteriaceae</taxon>
        <taxon>Gardnerella</taxon>
    </lineage>
</organism>